<evidence type="ECO:0000259" key="1">
    <source>
        <dbReference type="Pfam" id="PF01612"/>
    </source>
</evidence>
<dbReference type="GO" id="GO:0071044">
    <property type="term" value="P:histone mRNA catabolic process"/>
    <property type="evidence" value="ECO:0007669"/>
    <property type="project" value="TreeGrafter"/>
</dbReference>
<dbReference type="InterPro" id="IPR045092">
    <property type="entry name" value="Rrp6-like"/>
</dbReference>
<dbReference type="AlphaFoldDB" id="A0A9D4H0K3"/>
<protein>
    <recommendedName>
        <fullName evidence="1">3'-5' exonuclease domain-containing protein</fullName>
    </recommendedName>
</protein>
<dbReference type="GO" id="GO:0071051">
    <property type="term" value="P:poly(A)-dependent snoRNA 3'-end processing"/>
    <property type="evidence" value="ECO:0007669"/>
    <property type="project" value="TreeGrafter"/>
</dbReference>
<name>A0A9D4H0K3_DREPO</name>
<keyword evidence="3" id="KW-1185">Reference proteome</keyword>
<dbReference type="EMBL" id="JAIWYP010000005">
    <property type="protein sequence ID" value="KAH3824861.1"/>
    <property type="molecule type" value="Genomic_DNA"/>
</dbReference>
<dbReference type="Gene3D" id="3.30.420.10">
    <property type="entry name" value="Ribonuclease H-like superfamily/Ribonuclease H"/>
    <property type="match status" value="1"/>
</dbReference>
<gene>
    <name evidence="2" type="ORF">DPMN_126715</name>
</gene>
<dbReference type="PANTHER" id="PTHR12124:SF47">
    <property type="entry name" value="EXOSOME COMPONENT 10"/>
    <property type="match status" value="1"/>
</dbReference>
<accession>A0A9D4H0K3</accession>
<dbReference type="GO" id="GO:0000176">
    <property type="term" value="C:nuclear exosome (RNase complex)"/>
    <property type="evidence" value="ECO:0007669"/>
    <property type="project" value="TreeGrafter"/>
</dbReference>
<dbReference type="Pfam" id="PF01612">
    <property type="entry name" value="DNA_pol_A_exo1"/>
    <property type="match status" value="1"/>
</dbReference>
<reference evidence="2" key="2">
    <citation type="submission" date="2020-11" db="EMBL/GenBank/DDBJ databases">
        <authorList>
            <person name="McCartney M.A."/>
            <person name="Auch B."/>
            <person name="Kono T."/>
            <person name="Mallez S."/>
            <person name="Becker A."/>
            <person name="Gohl D.M."/>
            <person name="Silverstein K.A.T."/>
            <person name="Koren S."/>
            <person name="Bechman K.B."/>
            <person name="Herman A."/>
            <person name="Abrahante J.E."/>
            <person name="Garbe J."/>
        </authorList>
    </citation>
    <scope>NUCLEOTIDE SEQUENCE</scope>
    <source>
        <strain evidence="2">Duluth1</strain>
        <tissue evidence="2">Whole animal</tissue>
    </source>
</reference>
<reference evidence="2" key="1">
    <citation type="journal article" date="2019" name="bioRxiv">
        <title>The Genome of the Zebra Mussel, Dreissena polymorpha: A Resource for Invasive Species Research.</title>
        <authorList>
            <person name="McCartney M.A."/>
            <person name="Auch B."/>
            <person name="Kono T."/>
            <person name="Mallez S."/>
            <person name="Zhang Y."/>
            <person name="Obille A."/>
            <person name="Becker A."/>
            <person name="Abrahante J.E."/>
            <person name="Garbe J."/>
            <person name="Badalamenti J.P."/>
            <person name="Herman A."/>
            <person name="Mangelson H."/>
            <person name="Liachko I."/>
            <person name="Sullivan S."/>
            <person name="Sone E.D."/>
            <person name="Koren S."/>
            <person name="Silverstein K.A.T."/>
            <person name="Beckman K.B."/>
            <person name="Gohl D.M."/>
        </authorList>
    </citation>
    <scope>NUCLEOTIDE SEQUENCE</scope>
    <source>
        <strain evidence="2">Duluth1</strain>
        <tissue evidence="2">Whole animal</tissue>
    </source>
</reference>
<dbReference type="GO" id="GO:0003727">
    <property type="term" value="F:single-stranded RNA binding"/>
    <property type="evidence" value="ECO:0007669"/>
    <property type="project" value="TreeGrafter"/>
</dbReference>
<dbReference type="PANTHER" id="PTHR12124">
    <property type="entry name" value="POLYMYOSITIS/SCLERODERMA AUTOANTIGEN-RELATED"/>
    <property type="match status" value="1"/>
</dbReference>
<evidence type="ECO:0000313" key="2">
    <source>
        <dbReference type="EMBL" id="KAH3824861.1"/>
    </source>
</evidence>
<dbReference type="GO" id="GO:0071036">
    <property type="term" value="P:nuclear polyadenylation-dependent snoRNA catabolic process"/>
    <property type="evidence" value="ECO:0007669"/>
    <property type="project" value="TreeGrafter"/>
</dbReference>
<comment type="caution">
    <text evidence="2">The sequence shown here is derived from an EMBL/GenBank/DDBJ whole genome shotgun (WGS) entry which is preliminary data.</text>
</comment>
<dbReference type="GO" id="GO:0005730">
    <property type="term" value="C:nucleolus"/>
    <property type="evidence" value="ECO:0007669"/>
    <property type="project" value="TreeGrafter"/>
</dbReference>
<dbReference type="Proteomes" id="UP000828390">
    <property type="component" value="Unassembled WGS sequence"/>
</dbReference>
<dbReference type="GO" id="GO:0071038">
    <property type="term" value="P:TRAMP-dependent tRNA surveillance pathway"/>
    <property type="evidence" value="ECO:0007669"/>
    <property type="project" value="TreeGrafter"/>
</dbReference>
<dbReference type="GO" id="GO:0000175">
    <property type="term" value="F:3'-5'-RNA exonuclease activity"/>
    <property type="evidence" value="ECO:0007669"/>
    <property type="project" value="InterPro"/>
</dbReference>
<dbReference type="InterPro" id="IPR036397">
    <property type="entry name" value="RNaseH_sf"/>
</dbReference>
<dbReference type="SUPFAM" id="SSF53098">
    <property type="entry name" value="Ribonuclease H-like"/>
    <property type="match status" value="1"/>
</dbReference>
<feature type="domain" description="3'-5' exonuclease" evidence="1">
    <location>
        <begin position="41"/>
        <end position="70"/>
    </location>
</feature>
<dbReference type="GO" id="GO:0000467">
    <property type="term" value="P:exonucleolytic trimming to generate mature 3'-end of 5.8S rRNA from tricistronic rRNA transcript (SSU-rRNA, 5.8S rRNA, LSU-rRNA)"/>
    <property type="evidence" value="ECO:0007669"/>
    <property type="project" value="InterPro"/>
</dbReference>
<sequence>MYFCDRPLLSCLYASVPNQAIVVCIFVTGHDCHACILVLLTRPLPEKHQKYAREDTHYLLYIYDRMRNELIERGNNSNNMLLSVMHRSKQVCAKVGAGRRWDGIVLDIETAFGIISSI</sequence>
<dbReference type="GO" id="GO:0071037">
    <property type="term" value="P:nuclear polyadenylation-dependent snRNA catabolic process"/>
    <property type="evidence" value="ECO:0007669"/>
    <property type="project" value="TreeGrafter"/>
</dbReference>
<dbReference type="InterPro" id="IPR002562">
    <property type="entry name" value="3'-5'_exonuclease_dom"/>
</dbReference>
<dbReference type="GO" id="GO:0071040">
    <property type="term" value="P:nuclear polyadenylation-dependent antisense transcript catabolic process"/>
    <property type="evidence" value="ECO:0007669"/>
    <property type="project" value="TreeGrafter"/>
</dbReference>
<organism evidence="2 3">
    <name type="scientific">Dreissena polymorpha</name>
    <name type="common">Zebra mussel</name>
    <name type="synonym">Mytilus polymorpha</name>
    <dbReference type="NCBI Taxonomy" id="45954"/>
    <lineage>
        <taxon>Eukaryota</taxon>
        <taxon>Metazoa</taxon>
        <taxon>Spiralia</taxon>
        <taxon>Lophotrochozoa</taxon>
        <taxon>Mollusca</taxon>
        <taxon>Bivalvia</taxon>
        <taxon>Autobranchia</taxon>
        <taxon>Heteroconchia</taxon>
        <taxon>Euheterodonta</taxon>
        <taxon>Imparidentia</taxon>
        <taxon>Neoheterodontei</taxon>
        <taxon>Myida</taxon>
        <taxon>Dreissenoidea</taxon>
        <taxon>Dreissenidae</taxon>
        <taxon>Dreissena</taxon>
    </lineage>
</organism>
<dbReference type="GO" id="GO:0071039">
    <property type="term" value="P:nuclear polyadenylation-dependent CUT catabolic process"/>
    <property type="evidence" value="ECO:0007669"/>
    <property type="project" value="TreeGrafter"/>
</dbReference>
<dbReference type="GO" id="GO:0071035">
    <property type="term" value="P:nuclear polyadenylation-dependent rRNA catabolic process"/>
    <property type="evidence" value="ECO:0007669"/>
    <property type="project" value="TreeGrafter"/>
</dbReference>
<evidence type="ECO:0000313" key="3">
    <source>
        <dbReference type="Proteomes" id="UP000828390"/>
    </source>
</evidence>
<proteinExistence type="predicted"/>
<dbReference type="InterPro" id="IPR012337">
    <property type="entry name" value="RNaseH-like_sf"/>
</dbReference>